<sequence length="256" mass="27053">MDQNTNAPALSPHHCLRAPHVISFFSNPIFPTPPPLQWPPRPSPPPPPHPPHPPIAATVRSFTAADNHAAAIRALCSLLADGDSLLLSLPPSPASKSSSCCCGGVGVEGVAPPQTSNYRRALGQLPLPPPRRPRFRRWALERDSMADEAGAAAGGRSRGHGWGSSSSRSVKVPEARAAAVAASSSRGPQGPRRWGSSRGREQQVREGRRGRGSRDIGRGSSRGREGHGGRGSKSRDIAAAIFGCQLIGDDEQRRKG</sequence>
<accession>A0A3L6TRN9</accession>
<evidence type="ECO:0000313" key="2">
    <source>
        <dbReference type="EMBL" id="RLN42897.1"/>
    </source>
</evidence>
<reference evidence="3" key="1">
    <citation type="journal article" date="2019" name="Nat. Commun.">
        <title>The genome of broomcorn millet.</title>
        <authorList>
            <person name="Zou C."/>
            <person name="Miki D."/>
            <person name="Li D."/>
            <person name="Tang Q."/>
            <person name="Xiao L."/>
            <person name="Rajput S."/>
            <person name="Deng P."/>
            <person name="Jia W."/>
            <person name="Huang R."/>
            <person name="Zhang M."/>
            <person name="Sun Y."/>
            <person name="Hu J."/>
            <person name="Fu X."/>
            <person name="Schnable P.S."/>
            <person name="Li F."/>
            <person name="Zhang H."/>
            <person name="Feng B."/>
            <person name="Zhu X."/>
            <person name="Liu R."/>
            <person name="Schnable J.C."/>
            <person name="Zhu J.-K."/>
            <person name="Zhang H."/>
        </authorList>
    </citation>
    <scope>NUCLEOTIDE SEQUENCE [LARGE SCALE GENOMIC DNA]</scope>
</reference>
<feature type="compositionally biased region" description="Basic and acidic residues" evidence="1">
    <location>
        <begin position="198"/>
        <end position="236"/>
    </location>
</feature>
<keyword evidence="3" id="KW-1185">Reference proteome</keyword>
<feature type="region of interest" description="Disordered" evidence="1">
    <location>
        <begin position="33"/>
        <end position="54"/>
    </location>
</feature>
<feature type="region of interest" description="Disordered" evidence="1">
    <location>
        <begin position="146"/>
        <end position="237"/>
    </location>
</feature>
<evidence type="ECO:0000256" key="1">
    <source>
        <dbReference type="SAM" id="MobiDB-lite"/>
    </source>
</evidence>
<feature type="compositionally biased region" description="Low complexity" evidence="1">
    <location>
        <begin position="163"/>
        <end position="186"/>
    </location>
</feature>
<comment type="caution">
    <text evidence="2">The sequence shown here is derived from an EMBL/GenBank/DDBJ whole genome shotgun (WGS) entry which is preliminary data.</text>
</comment>
<dbReference type="AlphaFoldDB" id="A0A3L6TRN9"/>
<evidence type="ECO:0000313" key="3">
    <source>
        <dbReference type="Proteomes" id="UP000275267"/>
    </source>
</evidence>
<protein>
    <submittedName>
        <fullName evidence="2">Uncharacterized protein</fullName>
    </submittedName>
</protein>
<dbReference type="EMBL" id="PQIB02000001">
    <property type="protein sequence ID" value="RLN42897.1"/>
    <property type="molecule type" value="Genomic_DNA"/>
</dbReference>
<gene>
    <name evidence="2" type="ORF">C2845_PM01G42760</name>
</gene>
<name>A0A3L6TRN9_PANMI</name>
<proteinExistence type="predicted"/>
<dbReference type="Proteomes" id="UP000275267">
    <property type="component" value="Unassembled WGS sequence"/>
</dbReference>
<organism evidence="2 3">
    <name type="scientific">Panicum miliaceum</name>
    <name type="common">Proso millet</name>
    <name type="synonym">Broomcorn millet</name>
    <dbReference type="NCBI Taxonomy" id="4540"/>
    <lineage>
        <taxon>Eukaryota</taxon>
        <taxon>Viridiplantae</taxon>
        <taxon>Streptophyta</taxon>
        <taxon>Embryophyta</taxon>
        <taxon>Tracheophyta</taxon>
        <taxon>Spermatophyta</taxon>
        <taxon>Magnoliopsida</taxon>
        <taxon>Liliopsida</taxon>
        <taxon>Poales</taxon>
        <taxon>Poaceae</taxon>
        <taxon>PACMAD clade</taxon>
        <taxon>Panicoideae</taxon>
        <taxon>Panicodae</taxon>
        <taxon>Paniceae</taxon>
        <taxon>Panicinae</taxon>
        <taxon>Panicum</taxon>
        <taxon>Panicum sect. Panicum</taxon>
    </lineage>
</organism>